<dbReference type="Proteomes" id="UP000607653">
    <property type="component" value="Unassembled WGS sequence"/>
</dbReference>
<keyword evidence="1" id="KW-0812">Transmembrane</keyword>
<sequence>MSLNFSYKKIGQENVRNEYLTKKNYVALTLTTSYNLFFISRVMFFQLVM</sequence>
<keyword evidence="3" id="KW-1185">Reference proteome</keyword>
<dbReference type="EMBL" id="DUZY01000005">
    <property type="protein sequence ID" value="DAD38741.1"/>
    <property type="molecule type" value="Genomic_DNA"/>
</dbReference>
<evidence type="ECO:0000313" key="3">
    <source>
        <dbReference type="Proteomes" id="UP000607653"/>
    </source>
</evidence>
<gene>
    <name evidence="2" type="ORF">HUJ06_013063</name>
</gene>
<evidence type="ECO:0000256" key="1">
    <source>
        <dbReference type="SAM" id="Phobius"/>
    </source>
</evidence>
<reference evidence="2 3" key="1">
    <citation type="journal article" date="2020" name="Mol. Biol. Evol.">
        <title>Distinct Expression and Methylation Patterns for Genes with Different Fates following a Single Whole-Genome Duplication in Flowering Plants.</title>
        <authorList>
            <person name="Shi T."/>
            <person name="Rahmani R.S."/>
            <person name="Gugger P.F."/>
            <person name="Wang M."/>
            <person name="Li H."/>
            <person name="Zhang Y."/>
            <person name="Li Z."/>
            <person name="Wang Q."/>
            <person name="Van de Peer Y."/>
            <person name="Marchal K."/>
            <person name="Chen J."/>
        </authorList>
    </citation>
    <scope>NUCLEOTIDE SEQUENCE [LARGE SCALE GENOMIC DNA]</scope>
    <source>
        <tissue evidence="2">Leaf</tissue>
    </source>
</reference>
<proteinExistence type="predicted"/>
<keyword evidence="1" id="KW-1133">Transmembrane helix</keyword>
<feature type="transmembrane region" description="Helical" evidence="1">
    <location>
        <begin position="25"/>
        <end position="48"/>
    </location>
</feature>
<comment type="caution">
    <text evidence="2">The sequence shown here is derived from an EMBL/GenBank/DDBJ whole genome shotgun (WGS) entry which is preliminary data.</text>
</comment>
<protein>
    <submittedName>
        <fullName evidence="2">Uncharacterized protein</fullName>
    </submittedName>
</protein>
<name>A0A822Z4W5_NELNU</name>
<dbReference type="AlphaFoldDB" id="A0A822Z4W5"/>
<evidence type="ECO:0000313" key="2">
    <source>
        <dbReference type="EMBL" id="DAD38741.1"/>
    </source>
</evidence>
<keyword evidence="1" id="KW-0472">Membrane</keyword>
<accession>A0A822Z4W5</accession>
<organism evidence="2 3">
    <name type="scientific">Nelumbo nucifera</name>
    <name type="common">Sacred lotus</name>
    <dbReference type="NCBI Taxonomy" id="4432"/>
    <lineage>
        <taxon>Eukaryota</taxon>
        <taxon>Viridiplantae</taxon>
        <taxon>Streptophyta</taxon>
        <taxon>Embryophyta</taxon>
        <taxon>Tracheophyta</taxon>
        <taxon>Spermatophyta</taxon>
        <taxon>Magnoliopsida</taxon>
        <taxon>Proteales</taxon>
        <taxon>Nelumbonaceae</taxon>
        <taxon>Nelumbo</taxon>
    </lineage>
</organism>